<sequence>MDCGGLCTCATEGAAAMALDLSQLQDFSSSYTESKVTSPELCTAAENRPCRIFESLHVWNEFLCHLRLELREQSPWELWLVALDYLGREGRSEPQRHQAANLVYWLLRKHRCVVGLQLNGWIELSEYEDLLIGALCSSSKLKSLKLRSWCFEYLLRLPEIARAIGNSTALEELECGVMELWPDIIGPLCSLVATSSSLSSLCLLDCRFNALDAKLLTNALTKSSTVNALSINSSCLMPETGDYNVGFARYLENSNTLTTLVIAGSAFGRLQELKAVVAALENNRTLSKVSLESFIVDCAAAKAIEKYLGNNSVIRSFSIKYCHWYEGGLVRHRSLSPCSERYDTDDFGVLSERVHPWLSVLRNNRSLEELRLQLSGFSPAECAAFLKELSTSPNLKKVTIEDLYLYFSCRGRRTCNDASGKETEASPSDRPDVVLLGCKQLRKIRVRFHDACDRLWFTMALEALHLCQHVTSLEIDFNLSVIDERVACDAAEYIEKTKVLKSFTLTFEGSVDAPGNGSSECRMWLLSGLSRNGSVTRFTLKTMVLDEFQSVLLAKTVRCSTKLCNLRLFATSRSIDAFVNHLSPEFSENSTLVSIDFDVGIVAVTPQYFAVKEVVRRNSSLVTRAAHFVMGNSSRRCVNALELVADSPALIDKVCELASVPEEEAIGKVRDGLRNLQGLDDFMRATGVVSRRVSCERLSQEDLRLDDLDDDSWFHVRSFLKTYHVLPSDCKPHLRREVVGLSV</sequence>
<dbReference type="InterPro" id="IPR032675">
    <property type="entry name" value="LRR_dom_sf"/>
</dbReference>
<proteinExistence type="predicted"/>
<evidence type="ECO:0008006" key="4">
    <source>
        <dbReference type="Google" id="ProtNLM"/>
    </source>
</evidence>
<dbReference type="SUPFAM" id="SSF52047">
    <property type="entry name" value="RNI-like"/>
    <property type="match status" value="2"/>
</dbReference>
<accession>A0A9J6H5I2</accession>
<dbReference type="VEuPathDB" id="VectorBase:HLOH_043068"/>
<comment type="caution">
    <text evidence="2">The sequence shown here is derived from an EMBL/GenBank/DDBJ whole genome shotgun (WGS) entry which is preliminary data.</text>
</comment>
<dbReference type="PANTHER" id="PTHR24111:SF0">
    <property type="entry name" value="LEUCINE-RICH REPEAT-CONTAINING PROTEIN"/>
    <property type="match status" value="1"/>
</dbReference>
<gene>
    <name evidence="2" type="ORF">HPB48_019943</name>
</gene>
<dbReference type="OrthoDB" id="6477647at2759"/>
<evidence type="ECO:0000256" key="1">
    <source>
        <dbReference type="ARBA" id="ARBA00022737"/>
    </source>
</evidence>
<dbReference type="AlphaFoldDB" id="A0A9J6H5I2"/>
<dbReference type="Gene3D" id="3.80.10.10">
    <property type="entry name" value="Ribonuclease Inhibitor"/>
    <property type="match status" value="2"/>
</dbReference>
<dbReference type="PANTHER" id="PTHR24111">
    <property type="entry name" value="LEUCINE-RICH REPEAT-CONTAINING PROTEIN 34"/>
    <property type="match status" value="1"/>
</dbReference>
<protein>
    <recommendedName>
        <fullName evidence="4">Nlr family card domain protein</fullName>
    </recommendedName>
</protein>
<dbReference type="InterPro" id="IPR052201">
    <property type="entry name" value="LRR-containing_regulator"/>
</dbReference>
<keyword evidence="1" id="KW-0677">Repeat</keyword>
<dbReference type="EMBL" id="JABSTR010000011">
    <property type="protein sequence ID" value="KAH9382321.1"/>
    <property type="molecule type" value="Genomic_DNA"/>
</dbReference>
<evidence type="ECO:0000313" key="2">
    <source>
        <dbReference type="EMBL" id="KAH9382321.1"/>
    </source>
</evidence>
<dbReference type="Proteomes" id="UP000821853">
    <property type="component" value="Chromosome 9"/>
</dbReference>
<evidence type="ECO:0000313" key="3">
    <source>
        <dbReference type="Proteomes" id="UP000821853"/>
    </source>
</evidence>
<organism evidence="2 3">
    <name type="scientific">Haemaphysalis longicornis</name>
    <name type="common">Bush tick</name>
    <dbReference type="NCBI Taxonomy" id="44386"/>
    <lineage>
        <taxon>Eukaryota</taxon>
        <taxon>Metazoa</taxon>
        <taxon>Ecdysozoa</taxon>
        <taxon>Arthropoda</taxon>
        <taxon>Chelicerata</taxon>
        <taxon>Arachnida</taxon>
        <taxon>Acari</taxon>
        <taxon>Parasitiformes</taxon>
        <taxon>Ixodida</taxon>
        <taxon>Ixodoidea</taxon>
        <taxon>Ixodidae</taxon>
        <taxon>Haemaphysalinae</taxon>
        <taxon>Haemaphysalis</taxon>
    </lineage>
</organism>
<name>A0A9J6H5I2_HAELO</name>
<keyword evidence="3" id="KW-1185">Reference proteome</keyword>
<reference evidence="2 3" key="1">
    <citation type="journal article" date="2020" name="Cell">
        <title>Large-Scale Comparative Analyses of Tick Genomes Elucidate Their Genetic Diversity and Vector Capacities.</title>
        <authorList>
            <consortium name="Tick Genome and Microbiome Consortium (TIGMIC)"/>
            <person name="Jia N."/>
            <person name="Wang J."/>
            <person name="Shi W."/>
            <person name="Du L."/>
            <person name="Sun Y."/>
            <person name="Zhan W."/>
            <person name="Jiang J.F."/>
            <person name="Wang Q."/>
            <person name="Zhang B."/>
            <person name="Ji P."/>
            <person name="Bell-Sakyi L."/>
            <person name="Cui X.M."/>
            <person name="Yuan T.T."/>
            <person name="Jiang B.G."/>
            <person name="Yang W.F."/>
            <person name="Lam T.T."/>
            <person name="Chang Q.C."/>
            <person name="Ding S.J."/>
            <person name="Wang X.J."/>
            <person name="Zhu J.G."/>
            <person name="Ruan X.D."/>
            <person name="Zhao L."/>
            <person name="Wei J.T."/>
            <person name="Ye R.Z."/>
            <person name="Que T.C."/>
            <person name="Du C.H."/>
            <person name="Zhou Y.H."/>
            <person name="Cheng J.X."/>
            <person name="Dai P.F."/>
            <person name="Guo W.B."/>
            <person name="Han X.H."/>
            <person name="Huang E.J."/>
            <person name="Li L.F."/>
            <person name="Wei W."/>
            <person name="Gao Y.C."/>
            <person name="Liu J.Z."/>
            <person name="Shao H.Z."/>
            <person name="Wang X."/>
            <person name="Wang C.C."/>
            <person name="Yang T.C."/>
            <person name="Huo Q.B."/>
            <person name="Li W."/>
            <person name="Chen H.Y."/>
            <person name="Chen S.E."/>
            <person name="Zhou L.G."/>
            <person name="Ni X.B."/>
            <person name="Tian J.H."/>
            <person name="Sheng Y."/>
            <person name="Liu T."/>
            <person name="Pan Y.S."/>
            <person name="Xia L.Y."/>
            <person name="Li J."/>
            <person name="Zhao F."/>
            <person name="Cao W.C."/>
        </authorList>
    </citation>
    <scope>NUCLEOTIDE SEQUENCE [LARGE SCALE GENOMIC DNA]</scope>
    <source>
        <strain evidence="2">HaeL-2018</strain>
    </source>
</reference>
<dbReference type="OMA" id="HTLESCH"/>